<dbReference type="InterPro" id="IPR018247">
    <property type="entry name" value="EF_Hand_1_Ca_BS"/>
</dbReference>
<accession>A0A915LKI5</accession>
<organism evidence="2 3">
    <name type="scientific">Meloidogyne javanica</name>
    <name type="common">Root-knot nematode worm</name>
    <dbReference type="NCBI Taxonomy" id="6303"/>
    <lineage>
        <taxon>Eukaryota</taxon>
        <taxon>Metazoa</taxon>
        <taxon>Ecdysozoa</taxon>
        <taxon>Nematoda</taxon>
        <taxon>Chromadorea</taxon>
        <taxon>Rhabditida</taxon>
        <taxon>Tylenchina</taxon>
        <taxon>Tylenchomorpha</taxon>
        <taxon>Tylenchoidea</taxon>
        <taxon>Meloidogynidae</taxon>
        <taxon>Meloidogyninae</taxon>
        <taxon>Meloidogyne</taxon>
        <taxon>Meloidogyne incognita group</taxon>
    </lineage>
</organism>
<sequence length="282" mass="32948">MNNSNEFNENFTSNKTTKNYNNTFNEEDGDTSDTVSIPDVSEILKAAEALRKELGTKEESELCQDKYSCYKQSSLGDRYYFCIYCKFDFARCYVDRHLKRKRHSINKKAFEDAAKGDINLNSNFVIKCKDTDGSYHDFQVSSKSKVLKDGQSFTRYLNLKRKYKKLQYCVYCKQHYKGSCVKDHLERKKHKMLKRAFEGNNAENTSNISTQTVQLLQETDKENVEEKYEEMVESTGCFKKSSLGNKYAFCVYCQIDISFLRLINLEYHMKTTKHALAKNAFE</sequence>
<dbReference type="Proteomes" id="UP000887561">
    <property type="component" value="Unplaced"/>
</dbReference>
<dbReference type="WBParaSite" id="scaffold13228_cov147.g16778">
    <property type="protein sequence ID" value="scaffold13228_cov147.g16778"/>
    <property type="gene ID" value="scaffold13228_cov147.g16778"/>
</dbReference>
<reference evidence="3" key="1">
    <citation type="submission" date="2022-11" db="UniProtKB">
        <authorList>
            <consortium name="WormBaseParasite"/>
        </authorList>
    </citation>
    <scope>IDENTIFICATION</scope>
</reference>
<dbReference type="PROSITE" id="PS00018">
    <property type="entry name" value="EF_HAND_1"/>
    <property type="match status" value="1"/>
</dbReference>
<name>A0A915LKI5_MELJA</name>
<feature type="compositionally biased region" description="Low complexity" evidence="1">
    <location>
        <begin position="1"/>
        <end position="24"/>
    </location>
</feature>
<evidence type="ECO:0000256" key="1">
    <source>
        <dbReference type="SAM" id="MobiDB-lite"/>
    </source>
</evidence>
<dbReference type="AlphaFoldDB" id="A0A915LKI5"/>
<protein>
    <submittedName>
        <fullName evidence="3">Uncharacterized protein</fullName>
    </submittedName>
</protein>
<evidence type="ECO:0000313" key="2">
    <source>
        <dbReference type="Proteomes" id="UP000887561"/>
    </source>
</evidence>
<evidence type="ECO:0000313" key="3">
    <source>
        <dbReference type="WBParaSite" id="scaffold13228_cov147.g16778"/>
    </source>
</evidence>
<proteinExistence type="predicted"/>
<keyword evidence="2" id="KW-1185">Reference proteome</keyword>
<feature type="region of interest" description="Disordered" evidence="1">
    <location>
        <begin position="1"/>
        <end position="33"/>
    </location>
</feature>